<dbReference type="PANTHER" id="PTHR11839:SF18">
    <property type="entry name" value="NUDIX HYDROLASE DOMAIN-CONTAINING PROTEIN"/>
    <property type="match status" value="1"/>
</dbReference>
<evidence type="ECO:0000259" key="8">
    <source>
        <dbReference type="PROSITE" id="PS51462"/>
    </source>
</evidence>
<dbReference type="Pfam" id="PF00293">
    <property type="entry name" value="NUDIX"/>
    <property type="match status" value="1"/>
</dbReference>
<evidence type="ECO:0000256" key="4">
    <source>
        <dbReference type="ARBA" id="ARBA00016377"/>
    </source>
</evidence>
<dbReference type="PANTHER" id="PTHR11839">
    <property type="entry name" value="UDP/ADP-SUGAR PYROPHOSPHATASE"/>
    <property type="match status" value="1"/>
</dbReference>
<name>A0A8J7ME38_9BACT</name>
<comment type="caution">
    <text evidence="9">The sequence shown here is derived from an EMBL/GenBank/DDBJ whole genome shotgun (WGS) entry which is preliminary data.</text>
</comment>
<evidence type="ECO:0000313" key="9">
    <source>
        <dbReference type="EMBL" id="MBK1790159.1"/>
    </source>
</evidence>
<dbReference type="InterPro" id="IPR000086">
    <property type="entry name" value="NUDIX_hydrolase_dom"/>
</dbReference>
<protein>
    <recommendedName>
        <fullName evidence="4">GDP-mannose pyrophosphatase</fullName>
    </recommendedName>
    <alternativeName>
        <fullName evidence="6">GDP-mannose hydrolase</fullName>
    </alternativeName>
    <alternativeName>
        <fullName evidence="7">GDPMK</fullName>
    </alternativeName>
</protein>
<dbReference type="PROSITE" id="PS51462">
    <property type="entry name" value="NUDIX"/>
    <property type="match status" value="1"/>
</dbReference>
<dbReference type="Proteomes" id="UP000624703">
    <property type="component" value="Unassembled WGS sequence"/>
</dbReference>
<proteinExistence type="inferred from homology"/>
<feature type="domain" description="Nudix hydrolase" evidence="8">
    <location>
        <begin position="30"/>
        <end position="173"/>
    </location>
</feature>
<evidence type="ECO:0000256" key="1">
    <source>
        <dbReference type="ARBA" id="ARBA00000847"/>
    </source>
</evidence>
<dbReference type="GO" id="GO:0006753">
    <property type="term" value="P:nucleoside phosphate metabolic process"/>
    <property type="evidence" value="ECO:0007669"/>
    <property type="project" value="TreeGrafter"/>
</dbReference>
<dbReference type="AlphaFoldDB" id="A0A8J7ME38"/>
<comment type="similarity">
    <text evidence="3">Belongs to the Nudix hydrolase family. NudK subfamily.</text>
</comment>
<keyword evidence="10" id="KW-1185">Reference proteome</keyword>
<keyword evidence="5 9" id="KW-0378">Hydrolase</keyword>
<organism evidence="9 10">
    <name type="scientific">Persicirhabdus sediminis</name>
    <dbReference type="NCBI Taxonomy" id="454144"/>
    <lineage>
        <taxon>Bacteria</taxon>
        <taxon>Pseudomonadati</taxon>
        <taxon>Verrucomicrobiota</taxon>
        <taxon>Verrucomicrobiia</taxon>
        <taxon>Verrucomicrobiales</taxon>
        <taxon>Verrucomicrobiaceae</taxon>
        <taxon>Persicirhabdus</taxon>
    </lineage>
</organism>
<evidence type="ECO:0000256" key="3">
    <source>
        <dbReference type="ARBA" id="ARBA00007275"/>
    </source>
</evidence>
<evidence type="ECO:0000256" key="2">
    <source>
        <dbReference type="ARBA" id="ARBA00001946"/>
    </source>
</evidence>
<dbReference type="Gene3D" id="3.90.79.10">
    <property type="entry name" value="Nucleoside Triphosphate Pyrophosphohydrolase"/>
    <property type="match status" value="1"/>
</dbReference>
<gene>
    <name evidence="9" type="ORF">JIN82_03200</name>
</gene>
<comment type="catalytic activity">
    <reaction evidence="1">
        <text>GDP-alpha-D-mannose + H2O = alpha-D-mannose 1-phosphate + GMP + 2 H(+)</text>
        <dbReference type="Rhea" id="RHEA:27978"/>
        <dbReference type="ChEBI" id="CHEBI:15377"/>
        <dbReference type="ChEBI" id="CHEBI:15378"/>
        <dbReference type="ChEBI" id="CHEBI:57527"/>
        <dbReference type="ChEBI" id="CHEBI:58115"/>
        <dbReference type="ChEBI" id="CHEBI:58409"/>
    </reaction>
</comment>
<comment type="cofactor">
    <cofactor evidence="2">
        <name>Mg(2+)</name>
        <dbReference type="ChEBI" id="CHEBI:18420"/>
    </cofactor>
</comment>
<accession>A0A8J7ME38</accession>
<dbReference type="InterPro" id="IPR015797">
    <property type="entry name" value="NUDIX_hydrolase-like_dom_sf"/>
</dbReference>
<dbReference type="GO" id="GO:0016787">
    <property type="term" value="F:hydrolase activity"/>
    <property type="evidence" value="ECO:0007669"/>
    <property type="project" value="UniProtKB-KW"/>
</dbReference>
<dbReference type="CDD" id="cd03424">
    <property type="entry name" value="NUDIX_ADPRase_Nudt5_UGPPase_Nudt14"/>
    <property type="match status" value="1"/>
</dbReference>
<reference evidence="9" key="1">
    <citation type="submission" date="2021-01" db="EMBL/GenBank/DDBJ databases">
        <title>Modified the classification status of verrucomicrobia.</title>
        <authorList>
            <person name="Feng X."/>
        </authorList>
    </citation>
    <scope>NUCLEOTIDE SEQUENCE</scope>
    <source>
        <strain evidence="9">_KCTC 22039</strain>
    </source>
</reference>
<dbReference type="GO" id="GO:0019693">
    <property type="term" value="P:ribose phosphate metabolic process"/>
    <property type="evidence" value="ECO:0007669"/>
    <property type="project" value="TreeGrafter"/>
</dbReference>
<evidence type="ECO:0000313" key="10">
    <source>
        <dbReference type="Proteomes" id="UP000624703"/>
    </source>
</evidence>
<evidence type="ECO:0000256" key="7">
    <source>
        <dbReference type="ARBA" id="ARBA00032272"/>
    </source>
</evidence>
<evidence type="ECO:0000256" key="5">
    <source>
        <dbReference type="ARBA" id="ARBA00022801"/>
    </source>
</evidence>
<evidence type="ECO:0000256" key="6">
    <source>
        <dbReference type="ARBA" id="ARBA00032162"/>
    </source>
</evidence>
<dbReference type="RefSeq" id="WP_200310198.1">
    <property type="nucleotide sequence ID" value="NZ_JAENIM010000016.1"/>
</dbReference>
<sequence>MQPADYETIAEGKYLGLYKRDTWEFSDRPNSKGAVGILAITPAKEIVLVEQFRVPMQARVIEIPAGLTGDIPEHANDSLEQSAARELEEETGYVAGKIKHLISSPTSAGMTSEFTHLYVATQLEKISAGGGVDGEDIVVHVIALDELHNWLSSQQSAGKLIDFKIHAALWQAKQLEII</sequence>
<dbReference type="EMBL" id="JAENIM010000016">
    <property type="protein sequence ID" value="MBK1790159.1"/>
    <property type="molecule type" value="Genomic_DNA"/>
</dbReference>
<dbReference type="SUPFAM" id="SSF55811">
    <property type="entry name" value="Nudix"/>
    <property type="match status" value="1"/>
</dbReference>